<dbReference type="FunFam" id="3.30.160.60:FF:001049">
    <property type="entry name" value="zinc finger protein 319"/>
    <property type="match status" value="1"/>
</dbReference>
<dbReference type="FunFam" id="3.30.160.60:FF:001397">
    <property type="entry name" value="Datilografo, isoform A"/>
    <property type="match status" value="1"/>
</dbReference>
<dbReference type="Pfam" id="PF00096">
    <property type="entry name" value="zf-C2H2"/>
    <property type="match status" value="4"/>
</dbReference>
<dbReference type="PROSITE" id="PS00028">
    <property type="entry name" value="ZINC_FINGER_C2H2_1"/>
    <property type="match status" value="5"/>
</dbReference>
<accession>A0A1B6L011</accession>
<dbReference type="Gene3D" id="3.30.160.60">
    <property type="entry name" value="Classic Zinc Finger"/>
    <property type="match status" value="4"/>
</dbReference>
<evidence type="ECO:0000256" key="9">
    <source>
        <dbReference type="SAM" id="MobiDB-lite"/>
    </source>
</evidence>
<evidence type="ECO:0000259" key="10">
    <source>
        <dbReference type="PROSITE" id="PS50157"/>
    </source>
</evidence>
<sequence length="461" mass="51956">MAKVAYQLFLHQHACRCCGMEKSSGIDLQQNPGNDRVEKLMRNLSILPKRVININQADKLTKFVCVECEMTLHHFNEFCEMIKKVQKTLKSQLKPPTVEKTQDKAQKKTDCHVSGVSSDGSPVVISVGGDGQVKCEECQSNLETGQLINLHMVTHGLGSVLCACKHCGHRDHIGNFLHHNNSIIKCPQCLFVDYRDTNAVASASEADQTKKSADGGFVCEVCNTRFRTKYRYNRHKLIHVGVKPFLCETCGMKFNQKQSLKLHVMKHAKVNPHSCQWCGQSFRFKLSLQSHVLNIHGSLSNAVTKYECDQCHKQFATGYKLRRHYRLHTGDRPYQCSICNKGFSQTGNLKNHLKKHKSDTTFSETFNTDQLLVNDQILETILDSCPQGKEFLDLDQQEQQNYGLVNDSSVNKRNPPDLFSDFNPQDVLFDNTPILPSPTANTPIILPNFSSLQGGSSDINL</sequence>
<feature type="domain" description="C2H2-type" evidence="10">
    <location>
        <begin position="217"/>
        <end position="244"/>
    </location>
</feature>
<feature type="compositionally biased region" description="Basic and acidic residues" evidence="9">
    <location>
        <begin position="100"/>
        <end position="111"/>
    </location>
</feature>
<keyword evidence="5 8" id="KW-0862">Zinc</keyword>
<feature type="binding site" evidence="8">
    <location>
        <position position="68"/>
    </location>
    <ligand>
        <name>Zn(2+)</name>
        <dbReference type="ChEBI" id="CHEBI:29105"/>
    </ligand>
</feature>
<proteinExistence type="predicted"/>
<dbReference type="GO" id="GO:0000981">
    <property type="term" value="F:DNA-binding transcription factor activity, RNA polymerase II-specific"/>
    <property type="evidence" value="ECO:0007669"/>
    <property type="project" value="TreeGrafter"/>
</dbReference>
<dbReference type="Gene3D" id="3.40.1800.20">
    <property type="match status" value="1"/>
</dbReference>
<keyword evidence="2 8" id="KW-0479">Metal-binding</keyword>
<dbReference type="PANTHER" id="PTHR24394">
    <property type="entry name" value="ZINC FINGER PROTEIN"/>
    <property type="match status" value="1"/>
</dbReference>
<evidence type="ECO:0000256" key="3">
    <source>
        <dbReference type="ARBA" id="ARBA00022737"/>
    </source>
</evidence>
<name>A0A1B6L011_9HEMI</name>
<gene>
    <name evidence="12" type="ORF">g.10635</name>
</gene>
<dbReference type="SUPFAM" id="SSF57716">
    <property type="entry name" value="Glucocorticoid receptor-like (DNA-binding domain)"/>
    <property type="match status" value="1"/>
</dbReference>
<feature type="domain" description="C2H2-type" evidence="10">
    <location>
        <begin position="245"/>
        <end position="272"/>
    </location>
</feature>
<keyword evidence="4 7" id="KW-0863">Zinc-finger</keyword>
<evidence type="ECO:0000259" key="11">
    <source>
        <dbReference type="PROSITE" id="PS51915"/>
    </source>
</evidence>
<evidence type="ECO:0000256" key="2">
    <source>
        <dbReference type="ARBA" id="ARBA00022723"/>
    </source>
</evidence>
<evidence type="ECO:0008006" key="13">
    <source>
        <dbReference type="Google" id="ProtNLM"/>
    </source>
</evidence>
<dbReference type="SMART" id="SM00868">
    <property type="entry name" value="zf-AD"/>
    <property type="match status" value="1"/>
</dbReference>
<dbReference type="GO" id="GO:0005634">
    <property type="term" value="C:nucleus"/>
    <property type="evidence" value="ECO:0007669"/>
    <property type="project" value="UniProtKB-SubCell"/>
</dbReference>
<evidence type="ECO:0000313" key="12">
    <source>
        <dbReference type="EMBL" id="JAT16985.1"/>
    </source>
</evidence>
<feature type="domain" description="C2H2-type" evidence="10">
    <location>
        <begin position="306"/>
        <end position="333"/>
    </location>
</feature>
<dbReference type="InterPro" id="IPR036236">
    <property type="entry name" value="Znf_C2H2_sf"/>
</dbReference>
<evidence type="ECO:0000256" key="4">
    <source>
        <dbReference type="ARBA" id="ARBA00022771"/>
    </source>
</evidence>
<dbReference type="PROSITE" id="PS51915">
    <property type="entry name" value="ZAD"/>
    <property type="match status" value="1"/>
</dbReference>
<evidence type="ECO:0000256" key="6">
    <source>
        <dbReference type="ARBA" id="ARBA00023242"/>
    </source>
</evidence>
<feature type="domain" description="C2H2-type" evidence="10">
    <location>
        <begin position="273"/>
        <end position="296"/>
    </location>
</feature>
<feature type="binding site" evidence="8">
    <location>
        <position position="65"/>
    </location>
    <ligand>
        <name>Zn(2+)</name>
        <dbReference type="ChEBI" id="CHEBI:29105"/>
    </ligand>
</feature>
<feature type="domain" description="C2H2-type" evidence="10">
    <location>
        <begin position="334"/>
        <end position="361"/>
    </location>
</feature>
<feature type="binding site" evidence="8">
    <location>
        <position position="18"/>
    </location>
    <ligand>
        <name>Zn(2+)</name>
        <dbReference type="ChEBI" id="CHEBI:29105"/>
    </ligand>
</feature>
<dbReference type="InterPro" id="IPR013087">
    <property type="entry name" value="Znf_C2H2_type"/>
</dbReference>
<dbReference type="AlphaFoldDB" id="A0A1B6L011"/>
<feature type="region of interest" description="Disordered" evidence="9">
    <location>
        <begin position="94"/>
        <end position="115"/>
    </location>
</feature>
<dbReference type="GO" id="GO:0008270">
    <property type="term" value="F:zinc ion binding"/>
    <property type="evidence" value="ECO:0007669"/>
    <property type="project" value="UniProtKB-UniRule"/>
</dbReference>
<comment type="subcellular location">
    <subcellularLocation>
        <location evidence="1">Nucleus</location>
    </subcellularLocation>
</comment>
<keyword evidence="6" id="KW-0539">Nucleus</keyword>
<feature type="domain" description="ZAD" evidence="11">
    <location>
        <begin position="13"/>
        <end position="92"/>
    </location>
</feature>
<feature type="binding site" evidence="8">
    <location>
        <position position="15"/>
    </location>
    <ligand>
        <name>Zn(2+)</name>
        <dbReference type="ChEBI" id="CHEBI:29105"/>
    </ligand>
</feature>
<dbReference type="EMBL" id="GEBQ01022992">
    <property type="protein sequence ID" value="JAT16985.1"/>
    <property type="molecule type" value="Transcribed_RNA"/>
</dbReference>
<dbReference type="InterPro" id="IPR012934">
    <property type="entry name" value="Znf_AD"/>
</dbReference>
<dbReference type="PROSITE" id="PS50157">
    <property type="entry name" value="ZINC_FINGER_C2H2_2"/>
    <property type="match status" value="5"/>
</dbReference>
<evidence type="ECO:0000256" key="7">
    <source>
        <dbReference type="PROSITE-ProRule" id="PRU00042"/>
    </source>
</evidence>
<evidence type="ECO:0000256" key="1">
    <source>
        <dbReference type="ARBA" id="ARBA00004123"/>
    </source>
</evidence>
<dbReference type="PANTHER" id="PTHR24394:SF29">
    <property type="entry name" value="MYONEURIN"/>
    <property type="match status" value="1"/>
</dbReference>
<keyword evidence="3" id="KW-0677">Repeat</keyword>
<protein>
    <recommendedName>
        <fullName evidence="13">Protein krueppel</fullName>
    </recommendedName>
</protein>
<evidence type="ECO:0000256" key="8">
    <source>
        <dbReference type="PROSITE-ProRule" id="PRU01263"/>
    </source>
</evidence>
<dbReference type="SUPFAM" id="SSF57667">
    <property type="entry name" value="beta-beta-alpha zinc fingers"/>
    <property type="match status" value="3"/>
</dbReference>
<evidence type="ECO:0000256" key="5">
    <source>
        <dbReference type="ARBA" id="ARBA00022833"/>
    </source>
</evidence>
<organism evidence="12">
    <name type="scientific">Graphocephala atropunctata</name>
    <dbReference type="NCBI Taxonomy" id="36148"/>
    <lineage>
        <taxon>Eukaryota</taxon>
        <taxon>Metazoa</taxon>
        <taxon>Ecdysozoa</taxon>
        <taxon>Arthropoda</taxon>
        <taxon>Hexapoda</taxon>
        <taxon>Insecta</taxon>
        <taxon>Pterygota</taxon>
        <taxon>Neoptera</taxon>
        <taxon>Paraneoptera</taxon>
        <taxon>Hemiptera</taxon>
        <taxon>Auchenorrhyncha</taxon>
        <taxon>Membracoidea</taxon>
        <taxon>Cicadellidae</taxon>
        <taxon>Cicadellinae</taxon>
        <taxon>Cicadellini</taxon>
        <taxon>Graphocephala</taxon>
    </lineage>
</organism>
<dbReference type="SMART" id="SM00355">
    <property type="entry name" value="ZnF_C2H2"/>
    <property type="match status" value="6"/>
</dbReference>
<reference evidence="12" key="1">
    <citation type="submission" date="2015-11" db="EMBL/GenBank/DDBJ databases">
        <title>De novo transcriptome assembly of four potential Pierce s Disease insect vectors from Arizona vineyards.</title>
        <authorList>
            <person name="Tassone E.E."/>
        </authorList>
    </citation>
    <scope>NUCLEOTIDE SEQUENCE</scope>
</reference>